<dbReference type="AlphaFoldDB" id="A0A381X5K4"/>
<dbReference type="InterPro" id="IPR005814">
    <property type="entry name" value="Aminotrans_3"/>
</dbReference>
<keyword evidence="2" id="KW-0663">Pyridoxal phosphate</keyword>
<dbReference type="CDD" id="cd00610">
    <property type="entry name" value="OAT_like"/>
    <property type="match status" value="1"/>
</dbReference>
<dbReference type="PANTHER" id="PTHR45688">
    <property type="match status" value="1"/>
</dbReference>
<dbReference type="GO" id="GO:0030170">
    <property type="term" value="F:pyridoxal phosphate binding"/>
    <property type="evidence" value="ECO:0007669"/>
    <property type="project" value="InterPro"/>
</dbReference>
<protein>
    <recommendedName>
        <fullName evidence="4">Aspartate aminotransferase family protein</fullName>
    </recommendedName>
</protein>
<reference evidence="3" key="1">
    <citation type="submission" date="2018-05" db="EMBL/GenBank/DDBJ databases">
        <authorList>
            <person name="Lanie J.A."/>
            <person name="Ng W.-L."/>
            <person name="Kazmierczak K.M."/>
            <person name="Andrzejewski T.M."/>
            <person name="Davidsen T.M."/>
            <person name="Wayne K.J."/>
            <person name="Tettelin H."/>
            <person name="Glass J.I."/>
            <person name="Rusch D."/>
            <person name="Podicherti R."/>
            <person name="Tsui H.-C.T."/>
            <person name="Winkler M.E."/>
        </authorList>
    </citation>
    <scope>NUCLEOTIDE SEQUENCE</scope>
</reference>
<dbReference type="GO" id="GO:0005739">
    <property type="term" value="C:mitochondrion"/>
    <property type="evidence" value="ECO:0007669"/>
    <property type="project" value="TreeGrafter"/>
</dbReference>
<evidence type="ECO:0000313" key="3">
    <source>
        <dbReference type="EMBL" id="SVA59938.1"/>
    </source>
</evidence>
<accession>A0A381X5K4</accession>
<name>A0A381X5K4_9ZZZZ</name>
<dbReference type="SUPFAM" id="SSF53383">
    <property type="entry name" value="PLP-dependent transferases"/>
    <property type="match status" value="1"/>
</dbReference>
<organism evidence="3">
    <name type="scientific">marine metagenome</name>
    <dbReference type="NCBI Taxonomy" id="408172"/>
    <lineage>
        <taxon>unclassified sequences</taxon>
        <taxon>metagenomes</taxon>
        <taxon>ecological metagenomes</taxon>
    </lineage>
</organism>
<gene>
    <name evidence="3" type="ORF">METZ01_LOCUS112792</name>
</gene>
<dbReference type="Gene3D" id="3.40.640.10">
    <property type="entry name" value="Type I PLP-dependent aspartate aminotransferase-like (Major domain)"/>
    <property type="match status" value="1"/>
</dbReference>
<evidence type="ECO:0000256" key="2">
    <source>
        <dbReference type="ARBA" id="ARBA00022898"/>
    </source>
</evidence>
<dbReference type="PANTHER" id="PTHR45688:SF13">
    <property type="entry name" value="ALANINE--GLYOXYLATE AMINOTRANSFERASE 2-LIKE"/>
    <property type="match status" value="1"/>
</dbReference>
<sequence>MASLPTTNKEWHDLGDQYLLRHPMRRAPLVPERGEGIYMWDVEGNRYIDFQSGQLCVTLGHSHPDYVEALCQQAHKIIQTGSTFIAPSEVLLAKKMAEIAPDPLQKSFFACTGSESNEMALRLVRKYSERFEVIALQRGYHGQTYGSASITGRGGMLREGYGPMPTGASFIPTPYSYRCRYCQEEACCNLGCAEAAEMVIDSSTSGKPAAFFFEPLMSAAGQIVPSKEWMQTIAAICKERDILMVADEALTCFGRTGKWFAFEHFDIVPDIVTCSKGLGGAVPLCAVMTSAEIADEAVNKGFMPFSSHAGDPLLCATGLANLEIVDENNLVENARVVGDHFLGRLKQLEDSYEIVGEARGLGLCLGLELVFDKKSRVPNFEGVATVTKHCVENGLWLPIVPLTKLDDPLERRFMDVSGSHVLRFMPPITVTTDQIDEVVDIIEGGLKIAEKETAGMSKTA</sequence>
<dbReference type="Gene3D" id="3.90.1150.10">
    <property type="entry name" value="Aspartate Aminotransferase, domain 1"/>
    <property type="match status" value="1"/>
</dbReference>
<evidence type="ECO:0008006" key="4">
    <source>
        <dbReference type="Google" id="ProtNLM"/>
    </source>
</evidence>
<dbReference type="InterPro" id="IPR015422">
    <property type="entry name" value="PyrdxlP-dep_Trfase_small"/>
</dbReference>
<proteinExistence type="inferred from homology"/>
<dbReference type="InterPro" id="IPR015424">
    <property type="entry name" value="PyrdxlP-dep_Trfase"/>
</dbReference>
<dbReference type="GO" id="GO:0008483">
    <property type="term" value="F:transaminase activity"/>
    <property type="evidence" value="ECO:0007669"/>
    <property type="project" value="InterPro"/>
</dbReference>
<dbReference type="InterPro" id="IPR015421">
    <property type="entry name" value="PyrdxlP-dep_Trfase_major"/>
</dbReference>
<comment type="similarity">
    <text evidence="1">Belongs to the class-III pyridoxal-phosphate-dependent aminotransferase family.</text>
</comment>
<evidence type="ECO:0000256" key="1">
    <source>
        <dbReference type="ARBA" id="ARBA00008954"/>
    </source>
</evidence>
<dbReference type="Pfam" id="PF00202">
    <property type="entry name" value="Aminotran_3"/>
    <property type="match status" value="1"/>
</dbReference>
<dbReference type="EMBL" id="UINC01013974">
    <property type="protein sequence ID" value="SVA59938.1"/>
    <property type="molecule type" value="Genomic_DNA"/>
</dbReference>